<reference evidence="1 2" key="1">
    <citation type="submission" date="2013-11" db="EMBL/GenBank/DDBJ databases">
        <title>Opisthorchis viverrini - life in the bile duct.</title>
        <authorList>
            <person name="Young N.D."/>
            <person name="Nagarajan N."/>
            <person name="Lin S.J."/>
            <person name="Korhonen P.K."/>
            <person name="Jex A.R."/>
            <person name="Hall R.S."/>
            <person name="Safavi-Hemami H."/>
            <person name="Kaewkong W."/>
            <person name="Bertrand D."/>
            <person name="Gao S."/>
            <person name="Seet Q."/>
            <person name="Wongkham S."/>
            <person name="Teh B.T."/>
            <person name="Wongkham C."/>
            <person name="Intapan P.M."/>
            <person name="Maleewong W."/>
            <person name="Yang X."/>
            <person name="Hu M."/>
            <person name="Wang Z."/>
            <person name="Hofmann A."/>
            <person name="Sternberg P.W."/>
            <person name="Tan P."/>
            <person name="Wang J."/>
            <person name="Gasser R.B."/>
        </authorList>
    </citation>
    <scope>NUCLEOTIDE SEQUENCE [LARGE SCALE GENOMIC DNA]</scope>
</reference>
<dbReference type="Proteomes" id="UP000054324">
    <property type="component" value="Unassembled WGS sequence"/>
</dbReference>
<gene>
    <name evidence="1" type="ORF">T265_13893</name>
</gene>
<dbReference type="EMBL" id="KL596734">
    <property type="protein sequence ID" value="KER26955.1"/>
    <property type="molecule type" value="Genomic_DNA"/>
</dbReference>
<accession>A0A074ZU78</accession>
<protein>
    <submittedName>
        <fullName evidence="1">Uncharacterized protein</fullName>
    </submittedName>
</protein>
<organism evidence="1 2">
    <name type="scientific">Opisthorchis viverrini</name>
    <name type="common">Southeast Asian liver fluke</name>
    <dbReference type="NCBI Taxonomy" id="6198"/>
    <lineage>
        <taxon>Eukaryota</taxon>
        <taxon>Metazoa</taxon>
        <taxon>Spiralia</taxon>
        <taxon>Lophotrochozoa</taxon>
        <taxon>Platyhelminthes</taxon>
        <taxon>Trematoda</taxon>
        <taxon>Digenea</taxon>
        <taxon>Opisthorchiida</taxon>
        <taxon>Opisthorchiata</taxon>
        <taxon>Opisthorchiidae</taxon>
        <taxon>Opisthorchis</taxon>
    </lineage>
</organism>
<dbReference type="GeneID" id="20328060"/>
<dbReference type="RefSeq" id="XP_009169293.1">
    <property type="nucleotide sequence ID" value="XM_009171029.1"/>
</dbReference>
<dbReference type="CTD" id="20328060"/>
<feature type="non-terminal residue" evidence="1">
    <location>
        <position position="89"/>
    </location>
</feature>
<keyword evidence="2" id="KW-1185">Reference proteome</keyword>
<evidence type="ECO:0000313" key="2">
    <source>
        <dbReference type="Proteomes" id="UP000054324"/>
    </source>
</evidence>
<dbReference type="AlphaFoldDB" id="A0A074ZU78"/>
<evidence type="ECO:0000313" key="1">
    <source>
        <dbReference type="EMBL" id="KER26955.1"/>
    </source>
</evidence>
<dbReference type="KEGG" id="ovi:T265_13893"/>
<name>A0A074ZU78_OPIVI</name>
<sequence>MKNPSELSGTTGLYLQHPFHGPNWMPRQRLLAICARAPRTRRAQPRQCLGYTMATLDRQYKANGWQTPPEANHVKPVEFEHAEVLQMDS</sequence>
<proteinExistence type="predicted"/>